<comment type="caution">
    <text evidence="1">The sequence shown here is derived from an EMBL/GenBank/DDBJ whole genome shotgun (WGS) entry which is preliminary data.</text>
</comment>
<dbReference type="Proteomes" id="UP001234178">
    <property type="component" value="Unassembled WGS sequence"/>
</dbReference>
<keyword evidence="2" id="KW-1185">Reference proteome</keyword>
<organism evidence="1 2">
    <name type="scientific">Daphnia magna</name>
    <dbReference type="NCBI Taxonomy" id="35525"/>
    <lineage>
        <taxon>Eukaryota</taxon>
        <taxon>Metazoa</taxon>
        <taxon>Ecdysozoa</taxon>
        <taxon>Arthropoda</taxon>
        <taxon>Crustacea</taxon>
        <taxon>Branchiopoda</taxon>
        <taxon>Diplostraca</taxon>
        <taxon>Cladocera</taxon>
        <taxon>Anomopoda</taxon>
        <taxon>Daphniidae</taxon>
        <taxon>Daphnia</taxon>
    </lineage>
</organism>
<protein>
    <submittedName>
        <fullName evidence="1">Uncharacterized protein</fullName>
    </submittedName>
</protein>
<sequence length="61" mass="7190">METGKTIRLQNGGGKKSMERLTVIFTRFKRPLPTIAHLYSLFVQFKRLTEVNRLEKIRPNE</sequence>
<evidence type="ECO:0000313" key="1">
    <source>
        <dbReference type="EMBL" id="KAK4016961.1"/>
    </source>
</evidence>
<gene>
    <name evidence="1" type="ORF">OUZ56_031921</name>
</gene>
<dbReference type="EMBL" id="JAOYFB010000005">
    <property type="protein sequence ID" value="KAK4016961.1"/>
    <property type="molecule type" value="Genomic_DNA"/>
</dbReference>
<proteinExistence type="predicted"/>
<accession>A0ABQ9ZVZ3</accession>
<evidence type="ECO:0000313" key="2">
    <source>
        <dbReference type="Proteomes" id="UP001234178"/>
    </source>
</evidence>
<reference evidence="1 2" key="1">
    <citation type="journal article" date="2023" name="Nucleic Acids Res.">
        <title>The hologenome of Daphnia magna reveals possible DNA methylation and microbiome-mediated evolution of the host genome.</title>
        <authorList>
            <person name="Chaturvedi A."/>
            <person name="Li X."/>
            <person name="Dhandapani V."/>
            <person name="Marshall H."/>
            <person name="Kissane S."/>
            <person name="Cuenca-Cambronero M."/>
            <person name="Asole G."/>
            <person name="Calvet F."/>
            <person name="Ruiz-Romero M."/>
            <person name="Marangio P."/>
            <person name="Guigo R."/>
            <person name="Rago D."/>
            <person name="Mirbahai L."/>
            <person name="Eastwood N."/>
            <person name="Colbourne J.K."/>
            <person name="Zhou J."/>
            <person name="Mallon E."/>
            <person name="Orsini L."/>
        </authorList>
    </citation>
    <scope>NUCLEOTIDE SEQUENCE [LARGE SCALE GENOMIC DNA]</scope>
    <source>
        <strain evidence="1">LRV0_1</strain>
    </source>
</reference>
<name>A0ABQ9ZVZ3_9CRUS</name>